<feature type="repeat" description="TPR" evidence="7">
    <location>
        <begin position="952"/>
        <end position="985"/>
    </location>
</feature>
<dbReference type="PANTHER" id="PTHR12601">
    <property type="entry name" value="EUKARYOTIC TRANSLATION INITIATION FACTOR 3 SUBUNIT EIF-3"/>
    <property type="match status" value="1"/>
</dbReference>
<dbReference type="Gramene" id="TraesARI3B03G01713750.1">
    <property type="protein sequence ID" value="TraesARI3B03G01713750.1"/>
    <property type="gene ID" value="TraesARI3B03G01713750"/>
</dbReference>
<feature type="compositionally biased region" description="Basic and acidic residues" evidence="8">
    <location>
        <begin position="170"/>
        <end position="179"/>
    </location>
</feature>
<gene>
    <name evidence="10" type="primary">LOC123070854</name>
</gene>
<evidence type="ECO:0000256" key="3">
    <source>
        <dbReference type="ARBA" id="ARBA00022490"/>
    </source>
</evidence>
<dbReference type="RefSeq" id="XP_044350162.1">
    <property type="nucleotide sequence ID" value="XM_044494227.1"/>
</dbReference>
<feature type="compositionally biased region" description="Polar residues" evidence="8">
    <location>
        <begin position="1542"/>
        <end position="1558"/>
    </location>
</feature>
<proteinExistence type="predicted"/>
<dbReference type="Gramene" id="TraesLAC3B03G01627450.2">
    <property type="protein sequence ID" value="TraesLAC3B03G01627450.2"/>
    <property type="gene ID" value="TraesLAC3B03G01627450"/>
</dbReference>
<dbReference type="Gramene" id="TraesSTA3B03G01676140.2">
    <property type="protein sequence ID" value="TraesSTA3B03G01676140.2"/>
    <property type="gene ID" value="TraesSTA3B03G01676140"/>
</dbReference>
<dbReference type="OMA" id="WASEFLF"/>
<keyword evidence="11" id="KW-1185">Reference proteome</keyword>
<reference evidence="10" key="1">
    <citation type="submission" date="2018-08" db="EMBL/GenBank/DDBJ databases">
        <authorList>
            <person name="Rossello M."/>
        </authorList>
    </citation>
    <scope>NUCLEOTIDE SEQUENCE [LARGE SCALE GENOMIC DNA]</scope>
    <source>
        <strain evidence="10">cv. Chinese Spring</strain>
    </source>
</reference>
<dbReference type="Gramene" id="TraesLDM3B03G01684730.1">
    <property type="protein sequence ID" value="TraesLDM3B03G01684730.1"/>
    <property type="gene ID" value="TraesLDM3B03G01684730"/>
</dbReference>
<dbReference type="FunFam" id="1.25.40.10:FF:000024">
    <property type="entry name" value="Tetratricopeptide repeat (TPR)-like superfamily protein"/>
    <property type="match status" value="1"/>
</dbReference>
<evidence type="ECO:0000256" key="8">
    <source>
        <dbReference type="SAM" id="MobiDB-lite"/>
    </source>
</evidence>
<dbReference type="Gramene" id="TraesWEE_scaffold_054508_01G000100.1">
    <property type="protein sequence ID" value="TraesWEE_scaffold_054508_01G000100.1"/>
    <property type="gene ID" value="TraesWEE_scaffold_054508_01G000100"/>
</dbReference>
<dbReference type="GO" id="GO:0005737">
    <property type="term" value="C:cytoplasm"/>
    <property type="evidence" value="ECO:0000318"/>
    <property type="project" value="GO_Central"/>
</dbReference>
<dbReference type="InterPro" id="IPR028275">
    <property type="entry name" value="CLU_N"/>
</dbReference>
<dbReference type="InterPro" id="IPR025697">
    <property type="entry name" value="CLU_dom"/>
</dbReference>
<dbReference type="RefSeq" id="XP_044350161.1">
    <property type="nucleotide sequence ID" value="XM_044494226.1"/>
</dbReference>
<dbReference type="Gramene" id="TraesMAC3B03G01685850.1">
    <property type="protein sequence ID" value="TraesMAC3B03G01685850.1"/>
    <property type="gene ID" value="TraesMAC3B03G01685850"/>
</dbReference>
<dbReference type="EnsemblPlants" id="TraesCS3B02G332300.1">
    <property type="protein sequence ID" value="TraesCS3B02G332300.1"/>
    <property type="gene ID" value="TraesCS3B02G332300"/>
</dbReference>
<dbReference type="Pfam" id="PF15044">
    <property type="entry name" value="CLU_N"/>
    <property type="match status" value="1"/>
</dbReference>
<keyword evidence="3" id="KW-0963">Cytoplasm</keyword>
<protein>
    <recommendedName>
        <fullName evidence="9">Clu domain-containing protein</fullName>
    </recommendedName>
</protein>
<evidence type="ECO:0000256" key="7">
    <source>
        <dbReference type="PROSITE-ProRule" id="PRU00339"/>
    </source>
</evidence>
<dbReference type="GO" id="GO:0019750">
    <property type="term" value="P:chloroplast localization"/>
    <property type="evidence" value="ECO:0007669"/>
    <property type="project" value="UniProtKB-ARBA"/>
</dbReference>
<dbReference type="OrthoDB" id="1414216at2759"/>
<dbReference type="PANTHER" id="PTHR12601:SF17">
    <property type="entry name" value="PROTEIN REDUCED CHLOROPLAST COVERAGE 1"/>
    <property type="match status" value="1"/>
</dbReference>
<dbReference type="Gramene" id="TraesSYM3B03G01706650.2">
    <property type="protein sequence ID" value="TraesSYM3B03G01706650.2"/>
    <property type="gene ID" value="TraesSYM3B03G01706650"/>
</dbReference>
<evidence type="ECO:0000256" key="2">
    <source>
        <dbReference type="ARBA" id="ARBA00004514"/>
    </source>
</evidence>
<evidence type="ECO:0000313" key="11">
    <source>
        <dbReference type="Proteomes" id="UP000019116"/>
    </source>
</evidence>
<dbReference type="InterPro" id="IPR011990">
    <property type="entry name" value="TPR-like_helical_dom_sf"/>
</dbReference>
<evidence type="ECO:0000313" key="10">
    <source>
        <dbReference type="EnsemblPlants" id="TraesCS3B02G332300.1"/>
    </source>
</evidence>
<sequence length="1934" mass="212746">MAPKSKRGKAKGEKKKKDEKVLPVAIDITVNLPDQSDVILKGISTDRIIDVRRLLCVNTATCAITNYSLLHETRDGHLKDGADIATLKPYTLTLVEGEYDEDSALVHIRRLLDIVACTASFGSPPPPPPPPSPKDADATKEPSNSSSKPVAAASSGGRRTGSPPPLPKEPAAKDADAAAAKEDMVSAELEAEMSGACPRLGAFYEFFSLANLSPPLHFIKRVTQPRQEEQPSDDHLFFLEAKLCNGKFVIVEARRKGFFSFGKQRVLCHNLVDLLRHLSRAFDNAYEDLMKAFLERNKFGNFPYGYRANTWLVPPIAAQSPSTFPPLPAEDETWGGNGGGWGRDGKSDMLPWADEFMYLTSMPCKTAEEREIRDRRAFLLHSLFVDVAIFRSIAAIRYVMESTDVSTSIKTDEVLHSETVGNFSITVTRDSSDASCKLDTKIDGSRATGMDSKHLAERNLLKGITADENTAAHDVDSLGIVNIRYCGYVAVAKVNNYEKTIVTSFKPADITDQPEGGAHALNINSLRMLLNEANATGEKKLPTQSHMLEELTAAQTYAENVLKESLQNLEEEETDKQSFMRWELGACWVQHLQDLKKSDKDKKQGDGKEKKKMVDKDVKETKIEGLGKPLKALKHPKNAVDASGKGSSSGNKSLTDATSSGESQKVKPSSVEPLQGDCITSENEILLKDVLLDSAFTRLKDSETGLHQKSPSELIEMALKFYDEVALPKLVADFGSLELSPVDGRTLTDFMHTRGLQMRSLGQIVKLSEKLSHVQSLCVHEMIVRAFKHIVQSVIAATSDMRQLALTIAAVLNLLLGVPESEFSGSSPAVHPLVWRWLVAFLKKRYQYELTGQHYDDVRKYAILRGLCHKVGIELAPRDFVMDSAFPFCKQDIISLVPVHKQVACSSADGRQLLESSKTALDKGKLEDAVNYGTKALAKLIMVCGPYHRMTAGAYSLLAVVLYHTGDFNQATIYQQKALDINERELGLDHPDTMKSYGDLAVFYYRLQHTELALKYVKRALYLLHLTCGPSHPNTAATYINVAMMEEGLGNVHVALRYLHKALKCNQRLLGPDHIQTAASYHAIAIALSLMEAYSLSVQHEQTTLQILRAKLGPDDLRTQDAAAWLEYFESKVIEQQEAARNGTRKPDASIASKGHLSVSDLLDYINPNEENKGRDSESGKRRYSSIKVLSHSNENSNVASPDISPRDSAIAIKDEEKQIKEPLQDDSANIMDTPETEVKESPLPLEASPPSEQLVERSEVNISSPEVFEGEILEQDDGWQPVQRPKSAAVLGKQIKHYRAAIRRYDPENHAPTDASQYKPRNSYSNNRYYFLKKRTVVPAAYTDPQQHMKVQTSSARFGRKTYKAMTYRVKPGTASAEVQDTSRITEQMSGKEESQIAYSHVHNRSADLKGCEPHGPWVESTGNPPSYKDVALARPGTIAKTQIQKPRDDVLQPSLGQIIAQEMKDSLVDAVQVDQRSVSSSTNNSKEVNIVPAEMQHSEKREESHREQEIDNTEKDSLPDKITADNEKPSGIGPADSKTDTTLFSNEDQEPTSSDNFGAATEFSDSTVPTEAEKSGKSGIQFLEESLPTNSEPITVSEHAISMQGGVGGVESEKSKPDLLLSNIDIREISNKKLSAAAPPFNPSPPATLSPLAVSVGLSPPGAVPGVGPWPMNVSMHPGHSSMVPNGPPLCTSPHHLYPPAPRSPNLLHPVPFLYPPYSQSQMVPSSTFPMNTTIFRPNHYGWQPYMSPVASEFVPGPAWSNNHPVAYTPSPLVADTISQSLADSHVLSDAAVVSIGPSVDSNMVAVKEEMEVPVEVDSGNFIRNNILGEEHDKELKDAVNAALNPQTLGDSTFDIGGTKLGGNMKNEDEGSFRIYVKGKSRRKQTLRIPMSLLNKTYSARSFKLDFNRVVRESDIFRPSGVSFAEVVSSGD</sequence>
<dbReference type="Gramene" id="TraesMAC3B03G01685850.2">
    <property type="protein sequence ID" value="TraesMAC3B03G01685850.2"/>
    <property type="gene ID" value="TraesMAC3B03G01685850"/>
</dbReference>
<dbReference type="CDD" id="cd15466">
    <property type="entry name" value="CLU-central"/>
    <property type="match status" value="1"/>
</dbReference>
<dbReference type="GO" id="GO:0005829">
    <property type="term" value="C:cytosol"/>
    <property type="evidence" value="ECO:0007669"/>
    <property type="project" value="UniProtKB-SubCell"/>
</dbReference>
<dbReference type="Gramene" id="TraesJUL3B03G01699310.1">
    <property type="protein sequence ID" value="TraesJUL3B03G01699310.1"/>
    <property type="gene ID" value="TraesJUL3B03G01699310"/>
</dbReference>
<dbReference type="Gramene" id="TraesCAD_scaffold_038823_01G000100.1">
    <property type="protein sequence ID" value="TraesCAD_scaffold_038823_01G000100.1"/>
    <property type="gene ID" value="TraesCAD_scaffold_038823_01G000100"/>
</dbReference>
<feature type="compositionally biased region" description="Pro residues" evidence="8">
    <location>
        <begin position="123"/>
        <end position="133"/>
    </location>
</feature>
<dbReference type="Gramene" id="TraesCS3B03G0846500.1">
    <property type="protein sequence ID" value="TraesCS3B03G0846500.1.CDS"/>
    <property type="gene ID" value="TraesCS3B03G0846500"/>
</dbReference>
<evidence type="ECO:0000259" key="9">
    <source>
        <dbReference type="PROSITE" id="PS51823"/>
    </source>
</evidence>
<dbReference type="Gramene" id="TraesROB_scaffold_053347_01G000100.1">
    <property type="protein sequence ID" value="TraesROB_scaffold_053347_01G000100.1"/>
    <property type="gene ID" value="TraesROB_scaffold_053347_01G000100"/>
</dbReference>
<dbReference type="GO" id="GO:0003729">
    <property type="term" value="F:mRNA binding"/>
    <property type="evidence" value="ECO:0007669"/>
    <property type="project" value="UniProtKB-ARBA"/>
</dbReference>
<dbReference type="InterPro" id="IPR033646">
    <property type="entry name" value="CLU-central"/>
</dbReference>
<dbReference type="SMART" id="SM00028">
    <property type="entry name" value="TPR"/>
    <property type="match status" value="3"/>
</dbReference>
<dbReference type="Gramene" id="TraesSTA3B03G01676140.3">
    <property type="protein sequence ID" value="TraesSTA3B03G01676140.3"/>
    <property type="gene ID" value="TraesSTA3B03G01676140"/>
</dbReference>
<dbReference type="RefSeq" id="XP_044350160.1">
    <property type="nucleotide sequence ID" value="XM_044494225.1"/>
</dbReference>
<dbReference type="Proteomes" id="UP000019116">
    <property type="component" value="Chromosome 3B"/>
</dbReference>
<dbReference type="Gramene" id="TraesSTA3B03G01676140.4">
    <property type="protein sequence ID" value="TraesSTA3B03G01676140.4"/>
    <property type="gene ID" value="TraesSTA3B03G01676140"/>
</dbReference>
<dbReference type="Gramene" id="TraesLDM3B03G01684730.3">
    <property type="protein sequence ID" value="TraesLDM3B03G01684730.3"/>
    <property type="gene ID" value="TraesLDM3B03G01684730"/>
</dbReference>
<dbReference type="InterPro" id="IPR027523">
    <property type="entry name" value="CLU_prot"/>
</dbReference>
<dbReference type="Gramene" id="TraesSTA3B03G01676140.1">
    <property type="protein sequence ID" value="TraesSTA3B03G01676140.1"/>
    <property type="gene ID" value="TraesSTA3B03G01676140"/>
</dbReference>
<name>A0A3B6FR03_WHEAT</name>
<dbReference type="Gramene" id="TraesARI3B03G01713750.3">
    <property type="protein sequence ID" value="TraesARI3B03G01713750.3"/>
    <property type="gene ID" value="TraesARI3B03G01713750"/>
</dbReference>
<dbReference type="Gramene" id="TraesLDM3B03G01684730.2">
    <property type="protein sequence ID" value="TraesLDM3B03G01684730.2"/>
    <property type="gene ID" value="TraesLDM3B03G01684730"/>
</dbReference>
<feature type="compositionally biased region" description="Basic and acidic residues" evidence="8">
    <location>
        <begin position="597"/>
        <end position="625"/>
    </location>
</feature>
<comment type="subcellular location">
    <subcellularLocation>
        <location evidence="2">Cytoplasm</location>
        <location evidence="2">Cytosol</location>
    </subcellularLocation>
    <subcellularLocation>
        <location evidence="1">Nucleus</location>
    </subcellularLocation>
</comment>
<feature type="region of interest" description="Disordered" evidence="8">
    <location>
        <begin position="1477"/>
        <end position="1578"/>
    </location>
</feature>
<feature type="domain" description="Clu" evidence="9">
    <location>
        <begin position="330"/>
        <end position="603"/>
    </location>
</feature>
<dbReference type="Gramene" id="TraesMAC3B03G01685850.3">
    <property type="protein sequence ID" value="TraesMAC3B03G01685850.3"/>
    <property type="gene ID" value="TraesMAC3B03G01685850"/>
</dbReference>
<dbReference type="STRING" id="4565.A0A3B6FR03"/>
<dbReference type="Gramene" id="TraesNOR3B03G01708780.1">
    <property type="protein sequence ID" value="TraesNOR3B03G01708780.1"/>
    <property type="gene ID" value="TraesNOR3B03G01708780"/>
</dbReference>
<feature type="compositionally biased region" description="Polar residues" evidence="8">
    <location>
        <begin position="1477"/>
        <end position="1489"/>
    </location>
</feature>
<keyword evidence="6" id="KW-0539">Nucleus</keyword>
<organism evidence="10">
    <name type="scientific">Triticum aestivum</name>
    <name type="common">Wheat</name>
    <dbReference type="NCBI Taxonomy" id="4565"/>
    <lineage>
        <taxon>Eukaryota</taxon>
        <taxon>Viridiplantae</taxon>
        <taxon>Streptophyta</taxon>
        <taxon>Embryophyta</taxon>
        <taxon>Tracheophyta</taxon>
        <taxon>Spermatophyta</taxon>
        <taxon>Magnoliopsida</taxon>
        <taxon>Liliopsida</taxon>
        <taxon>Poales</taxon>
        <taxon>Poaceae</taxon>
        <taxon>BOP clade</taxon>
        <taxon>Pooideae</taxon>
        <taxon>Triticodae</taxon>
        <taxon>Triticeae</taxon>
        <taxon>Triticinae</taxon>
        <taxon>Triticum</taxon>
    </lineage>
</organism>
<feature type="region of interest" description="Disordered" evidence="8">
    <location>
        <begin position="1163"/>
        <end position="1184"/>
    </location>
</feature>
<dbReference type="Gramene" id="TraesLAC3B03G01627450.3">
    <property type="protein sequence ID" value="TraesLAC3B03G01627450.3"/>
    <property type="gene ID" value="TraesLAC3B03G01627450"/>
</dbReference>
<feature type="compositionally biased region" description="Low complexity" evidence="8">
    <location>
        <begin position="1242"/>
        <end position="1254"/>
    </location>
</feature>
<dbReference type="Gramene" id="TraesCS3B02G332300.1">
    <property type="protein sequence ID" value="TraesCS3B02G332300.1"/>
    <property type="gene ID" value="TraesCS3B02G332300"/>
</dbReference>
<feature type="compositionally biased region" description="Basic and acidic residues" evidence="8">
    <location>
        <begin position="1170"/>
        <end position="1181"/>
    </location>
</feature>
<accession>A0A3B6FR03</accession>
<dbReference type="PROSITE" id="PS50005">
    <property type="entry name" value="TPR"/>
    <property type="match status" value="1"/>
</dbReference>
<dbReference type="Gramene" id="TraesPARA_EIv1.0_0965100.1">
    <property type="protein sequence ID" value="TraesPARA_EIv1.0_0965100.1.CDS"/>
    <property type="gene ID" value="TraesPARA_EIv1.0_0965100"/>
</dbReference>
<dbReference type="Gramene" id="TraesKAR3B01G0358680.1">
    <property type="protein sequence ID" value="cds.TraesKAR3B01G0358680.1"/>
    <property type="gene ID" value="TraesKAR3B01G0358680"/>
</dbReference>
<evidence type="ECO:0000256" key="6">
    <source>
        <dbReference type="ARBA" id="ARBA00023242"/>
    </source>
</evidence>
<dbReference type="Pfam" id="PF12807">
    <property type="entry name" value="eIF3_p135"/>
    <property type="match status" value="1"/>
</dbReference>
<keyword evidence="4" id="KW-0677">Repeat</keyword>
<reference evidence="10" key="2">
    <citation type="submission" date="2018-10" db="UniProtKB">
        <authorList>
            <consortium name="EnsemblPlants"/>
        </authorList>
    </citation>
    <scope>IDENTIFICATION</scope>
</reference>
<dbReference type="Gramene" id="TraesPARA_EIv1.0_0965100.2">
    <property type="protein sequence ID" value="TraesPARA_EIv1.0_0965100.2.CDS"/>
    <property type="gene ID" value="TraesPARA_EIv1.0_0965100"/>
</dbReference>
<feature type="region of interest" description="Disordered" evidence="8">
    <location>
        <begin position="1236"/>
        <end position="1260"/>
    </location>
</feature>
<feature type="compositionally biased region" description="Polar residues" evidence="8">
    <location>
        <begin position="654"/>
        <end position="667"/>
    </location>
</feature>
<dbReference type="SUPFAM" id="SSF48452">
    <property type="entry name" value="TPR-like"/>
    <property type="match status" value="1"/>
</dbReference>
<dbReference type="GO" id="GO:0005634">
    <property type="term" value="C:nucleus"/>
    <property type="evidence" value="ECO:0007669"/>
    <property type="project" value="UniProtKB-SubCell"/>
</dbReference>
<evidence type="ECO:0000256" key="1">
    <source>
        <dbReference type="ARBA" id="ARBA00004123"/>
    </source>
</evidence>
<feature type="compositionally biased region" description="Basic and acidic residues" evidence="8">
    <location>
        <begin position="1498"/>
        <end position="1530"/>
    </location>
</feature>
<dbReference type="Gramene" id="TraesJAG3B03G01693770.2">
    <property type="protein sequence ID" value="TraesJAG3B03G01693770.2"/>
    <property type="gene ID" value="TraesJAG3B03G01693770"/>
</dbReference>
<dbReference type="Gramene" id="TraesNOR3B03G01708780.3">
    <property type="protein sequence ID" value="TraesNOR3B03G01708780.3"/>
    <property type="gene ID" value="TraesNOR3B03G01708780"/>
</dbReference>
<dbReference type="InterPro" id="IPR019734">
    <property type="entry name" value="TPR_rpt"/>
</dbReference>
<keyword evidence="5 7" id="KW-0802">TPR repeat</keyword>
<feature type="region of interest" description="Disordered" evidence="8">
    <location>
        <begin position="597"/>
        <end position="675"/>
    </location>
</feature>
<dbReference type="Gramene" id="TraesARI3B03G01713750.4">
    <property type="protein sequence ID" value="TraesARI3B03G01713750.4"/>
    <property type="gene ID" value="TraesARI3B03G01713750"/>
</dbReference>
<dbReference type="Gramene" id="TraesLDM3B03G01684730.4">
    <property type="protein sequence ID" value="TraesLDM3B03G01684730.4"/>
    <property type="gene ID" value="TraesLDM3B03G01684730"/>
</dbReference>
<dbReference type="Gramene" id="TraesNOR3B03G01708780.2">
    <property type="protein sequence ID" value="TraesNOR3B03G01708780.2"/>
    <property type="gene ID" value="TraesNOR3B03G01708780"/>
</dbReference>
<dbReference type="Gramene" id="TraesARI3B03G01713750.2">
    <property type="protein sequence ID" value="TraesARI3B03G01713750.2"/>
    <property type="gene ID" value="TraesARI3B03G01713750"/>
</dbReference>
<feature type="region of interest" description="Disordered" evidence="8">
    <location>
        <begin position="120"/>
        <end position="179"/>
    </location>
</feature>
<dbReference type="Gramene" id="TraesSYM3B03G01706650.1">
    <property type="protein sequence ID" value="TraesSYM3B03G01706650.1"/>
    <property type="gene ID" value="TraesSYM3B03G01706650"/>
</dbReference>
<dbReference type="SMR" id="A0A3B6FR03"/>
<dbReference type="Gramene" id="TraesJAG3B03G01693770.1">
    <property type="protein sequence ID" value="TraesJAG3B03G01693770.1"/>
    <property type="gene ID" value="TraesJAG3B03G01693770"/>
</dbReference>
<dbReference type="PROSITE" id="PS51823">
    <property type="entry name" value="CLU"/>
    <property type="match status" value="1"/>
</dbReference>
<dbReference type="Gramene" id="TraesLAC3B03G01627450.1">
    <property type="protein sequence ID" value="TraesLAC3B03G01627450.1"/>
    <property type="gene ID" value="TraesLAC3B03G01627450"/>
</dbReference>
<dbReference type="Gramene" id="TraesLAC3B03G01627450.4">
    <property type="protein sequence ID" value="TraesLAC3B03G01627450.4"/>
    <property type="gene ID" value="TraesLAC3B03G01627450"/>
</dbReference>
<dbReference type="Pfam" id="PF13424">
    <property type="entry name" value="TPR_12"/>
    <property type="match status" value="2"/>
</dbReference>
<evidence type="ECO:0000256" key="5">
    <source>
        <dbReference type="ARBA" id="ARBA00022803"/>
    </source>
</evidence>
<dbReference type="Gene3D" id="1.25.40.10">
    <property type="entry name" value="Tetratricopeptide repeat domain"/>
    <property type="match status" value="2"/>
</dbReference>
<evidence type="ECO:0000256" key="4">
    <source>
        <dbReference type="ARBA" id="ARBA00022737"/>
    </source>
</evidence>
<dbReference type="GeneID" id="123070854"/>
<feature type="compositionally biased region" description="Low complexity" evidence="8">
    <location>
        <begin position="643"/>
        <end position="653"/>
    </location>
</feature>